<dbReference type="EMBL" id="DF196791">
    <property type="protein sequence ID" value="GAC77305.1"/>
    <property type="molecule type" value="Genomic_DNA"/>
</dbReference>
<name>M9M7W1_PSEA3</name>
<proteinExistence type="predicted"/>
<dbReference type="Proteomes" id="UP000011976">
    <property type="component" value="Unassembled WGS sequence"/>
</dbReference>
<evidence type="ECO:0000256" key="1">
    <source>
        <dbReference type="SAM" id="MobiDB-lite"/>
    </source>
</evidence>
<evidence type="ECO:0000313" key="2">
    <source>
        <dbReference type="EMBL" id="GAC77305.1"/>
    </source>
</evidence>
<organism evidence="2 3">
    <name type="scientific">Pseudozyma antarctica (strain T-34)</name>
    <name type="common">Yeast</name>
    <name type="synonym">Candida antarctica</name>
    <dbReference type="NCBI Taxonomy" id="1151754"/>
    <lineage>
        <taxon>Eukaryota</taxon>
        <taxon>Fungi</taxon>
        <taxon>Dikarya</taxon>
        <taxon>Basidiomycota</taxon>
        <taxon>Ustilaginomycotina</taxon>
        <taxon>Ustilaginomycetes</taxon>
        <taxon>Ustilaginales</taxon>
        <taxon>Ustilaginaceae</taxon>
        <taxon>Moesziomyces</taxon>
    </lineage>
</organism>
<feature type="compositionally biased region" description="Low complexity" evidence="1">
    <location>
        <begin position="1"/>
        <end position="25"/>
    </location>
</feature>
<protein>
    <submittedName>
        <fullName evidence="2">Emp24/gp25L/p24 family of membrane trafficking proteins</fullName>
    </submittedName>
</protein>
<feature type="region of interest" description="Disordered" evidence="1">
    <location>
        <begin position="1"/>
        <end position="52"/>
    </location>
</feature>
<sequence>MSSDAAAPVPQSVAAPVAAPQESESTAPPFGASLISRKDQESASADILPPQHQISEADAAAVADAAAAAAAADAVIAPELAAEGADERPMETDQ</sequence>
<gene>
    <name evidence="2" type="ORF">PANT_25d00079</name>
</gene>
<dbReference type="AlphaFoldDB" id="M9M7W1"/>
<reference evidence="3" key="1">
    <citation type="journal article" date="2013" name="Genome Announc.">
        <title>Genome sequence of the basidiomycetous yeast Pseudozyma antarctica T-34, a producer of the glycolipid biosurfactants mannosylerythritol lipids.</title>
        <authorList>
            <person name="Morita T."/>
            <person name="Koike H."/>
            <person name="Koyama Y."/>
            <person name="Hagiwara H."/>
            <person name="Ito E."/>
            <person name="Fukuoka T."/>
            <person name="Imura T."/>
            <person name="Machida M."/>
            <person name="Kitamoto D."/>
        </authorList>
    </citation>
    <scope>NUCLEOTIDE SEQUENCE [LARGE SCALE GENOMIC DNA]</scope>
    <source>
        <strain evidence="3">T-34</strain>
    </source>
</reference>
<accession>M9M7W1</accession>
<evidence type="ECO:0000313" key="3">
    <source>
        <dbReference type="Proteomes" id="UP000011976"/>
    </source>
</evidence>